<dbReference type="NCBIfam" id="TIGR03356">
    <property type="entry name" value="BGL"/>
    <property type="match status" value="1"/>
</dbReference>
<dbReference type="Proteomes" id="UP001244640">
    <property type="component" value="Unassembled WGS sequence"/>
</dbReference>
<dbReference type="PANTHER" id="PTHR10353:SF36">
    <property type="entry name" value="LP05116P"/>
    <property type="match status" value="1"/>
</dbReference>
<evidence type="ECO:0000313" key="12">
    <source>
        <dbReference type="Proteomes" id="UP001244640"/>
    </source>
</evidence>
<evidence type="ECO:0000256" key="6">
    <source>
        <dbReference type="ARBA" id="ARBA00023277"/>
    </source>
</evidence>
<evidence type="ECO:0000256" key="7">
    <source>
        <dbReference type="ARBA" id="ARBA00023295"/>
    </source>
</evidence>
<evidence type="ECO:0000256" key="3">
    <source>
        <dbReference type="ARBA" id="ARBA00012744"/>
    </source>
</evidence>
<dbReference type="PROSITE" id="PS00572">
    <property type="entry name" value="GLYCOSYL_HYDROL_F1_1"/>
    <property type="match status" value="1"/>
</dbReference>
<name>A0ABU0U6R3_9SPHI</name>
<feature type="active site" description="Nucleophile" evidence="9">
    <location>
        <position position="356"/>
    </location>
</feature>
<evidence type="ECO:0000313" key="11">
    <source>
        <dbReference type="EMBL" id="MDQ1150651.1"/>
    </source>
</evidence>
<evidence type="ECO:0000256" key="10">
    <source>
        <dbReference type="RuleBase" id="RU361175"/>
    </source>
</evidence>
<dbReference type="RefSeq" id="WP_307186259.1">
    <property type="nucleotide sequence ID" value="NZ_JAUTBA010000001.1"/>
</dbReference>
<keyword evidence="7 10" id="KW-0326">Glycosidase</keyword>
<gene>
    <name evidence="11" type="ORF">QE382_002635</name>
</gene>
<dbReference type="EMBL" id="JAUTBA010000001">
    <property type="protein sequence ID" value="MDQ1150651.1"/>
    <property type="molecule type" value="Genomic_DNA"/>
</dbReference>
<sequence>MLLTKDAFGEDFIWGVSTAAYQIEGAHDLHGKGPSIWDVFVQKRNRVFQNQHGNEACDFYNRYVQDLYLMKGMHIPNYRFSLSWSRIFPNGIGEVNQRGLDFYDRLIDLSLELGITPWITLYHWDLPHALEKKGGWVNREVKEWFGEFVSKCVQTYGDRVKNWMVLNEPTVFTAAGYFFGVHAPERRGLGNFLAAVHHAALAQAHGGRIIKSIQADSHVGTTFSCSHVEPFSSRDKDMVAAKKADVLLNRLFIEPLLGMSYPTEEIKILNRIEKYIQGNDEKDLKFNMDFIGVQNYTREVIRYAMFVPYLRAKIVSAKERKVEMTEMNWEVYPASIYYMLKKFSTYPNMPPLIVTENGAAFADQVENGMVHDAKRVTYLQDAIKQVYRAKQENVNIKGYFVWTFLDNFEWAEGYRPRFGLVYVDFKNQRRIIKSSGQWYANFLNNNASHF</sequence>
<keyword evidence="8" id="KW-0624">Polysaccharide degradation</keyword>
<protein>
    <recommendedName>
        <fullName evidence="3 10">Beta-glucosidase</fullName>
        <ecNumber evidence="3 10">3.2.1.21</ecNumber>
    </recommendedName>
</protein>
<dbReference type="InterPro" id="IPR033132">
    <property type="entry name" value="GH_1_N_CS"/>
</dbReference>
<dbReference type="InterPro" id="IPR018120">
    <property type="entry name" value="Glyco_hydro_1_AS"/>
</dbReference>
<comment type="similarity">
    <text evidence="2 10">Belongs to the glycosyl hydrolase 1 family.</text>
</comment>
<evidence type="ECO:0000256" key="5">
    <source>
        <dbReference type="ARBA" id="ARBA00023001"/>
    </source>
</evidence>
<dbReference type="PROSITE" id="PS00653">
    <property type="entry name" value="GLYCOSYL_HYDROL_F1_2"/>
    <property type="match status" value="1"/>
</dbReference>
<dbReference type="PANTHER" id="PTHR10353">
    <property type="entry name" value="GLYCOSYL HYDROLASE"/>
    <property type="match status" value="1"/>
</dbReference>
<dbReference type="InterPro" id="IPR017736">
    <property type="entry name" value="Glyco_hydro_1_beta-glucosidase"/>
</dbReference>
<keyword evidence="5" id="KW-0136">Cellulose degradation</keyword>
<organism evidence="11 12">
    <name type="scientific">Sphingobacterium zeae</name>
    <dbReference type="NCBI Taxonomy" id="1776859"/>
    <lineage>
        <taxon>Bacteria</taxon>
        <taxon>Pseudomonadati</taxon>
        <taxon>Bacteroidota</taxon>
        <taxon>Sphingobacteriia</taxon>
        <taxon>Sphingobacteriales</taxon>
        <taxon>Sphingobacteriaceae</taxon>
        <taxon>Sphingobacterium</taxon>
    </lineage>
</organism>
<dbReference type="SUPFAM" id="SSF51445">
    <property type="entry name" value="(Trans)glycosidases"/>
    <property type="match status" value="1"/>
</dbReference>
<comment type="caution">
    <text evidence="11">The sequence shown here is derived from an EMBL/GenBank/DDBJ whole genome shotgun (WGS) entry which is preliminary data.</text>
</comment>
<evidence type="ECO:0000256" key="2">
    <source>
        <dbReference type="ARBA" id="ARBA00010838"/>
    </source>
</evidence>
<accession>A0ABU0U6R3</accession>
<proteinExistence type="inferred from homology"/>
<dbReference type="Gene3D" id="3.20.20.80">
    <property type="entry name" value="Glycosidases"/>
    <property type="match status" value="1"/>
</dbReference>
<reference evidence="11 12" key="1">
    <citation type="submission" date="2023-07" db="EMBL/GenBank/DDBJ databases">
        <title>Functional and genomic diversity of the sorghum phyllosphere microbiome.</title>
        <authorList>
            <person name="Shade A."/>
        </authorList>
    </citation>
    <scope>NUCLEOTIDE SEQUENCE [LARGE SCALE GENOMIC DNA]</scope>
    <source>
        <strain evidence="11 12">SORGH_AS_0892</strain>
    </source>
</reference>
<dbReference type="InterPro" id="IPR001360">
    <property type="entry name" value="Glyco_hydro_1"/>
</dbReference>
<dbReference type="PRINTS" id="PR00131">
    <property type="entry name" value="GLHYDRLASE1"/>
</dbReference>
<evidence type="ECO:0000256" key="1">
    <source>
        <dbReference type="ARBA" id="ARBA00000448"/>
    </source>
</evidence>
<evidence type="ECO:0000256" key="4">
    <source>
        <dbReference type="ARBA" id="ARBA00022801"/>
    </source>
</evidence>
<comment type="catalytic activity">
    <reaction evidence="1 10">
        <text>Hydrolysis of terminal, non-reducing beta-D-glucosyl residues with release of beta-D-glucose.</text>
        <dbReference type="EC" id="3.2.1.21"/>
    </reaction>
</comment>
<dbReference type="InterPro" id="IPR017853">
    <property type="entry name" value="GH"/>
</dbReference>
<dbReference type="GO" id="GO:0008422">
    <property type="term" value="F:beta-glucosidase activity"/>
    <property type="evidence" value="ECO:0007669"/>
    <property type="project" value="UniProtKB-EC"/>
</dbReference>
<keyword evidence="4 10" id="KW-0378">Hydrolase</keyword>
<keyword evidence="12" id="KW-1185">Reference proteome</keyword>
<keyword evidence="6" id="KW-0119">Carbohydrate metabolism</keyword>
<evidence type="ECO:0000256" key="9">
    <source>
        <dbReference type="PROSITE-ProRule" id="PRU10055"/>
    </source>
</evidence>
<dbReference type="Pfam" id="PF00232">
    <property type="entry name" value="Glyco_hydro_1"/>
    <property type="match status" value="1"/>
</dbReference>
<evidence type="ECO:0000256" key="8">
    <source>
        <dbReference type="ARBA" id="ARBA00023326"/>
    </source>
</evidence>
<dbReference type="EC" id="3.2.1.21" evidence="3 10"/>